<dbReference type="AlphaFoldDB" id="G9HRC9"/>
<organism evidence="1">
    <name type="scientific">Oxytricha trifallax</name>
    <dbReference type="NCBI Taxonomy" id="1172189"/>
    <lineage>
        <taxon>Eukaryota</taxon>
        <taxon>Sar</taxon>
        <taxon>Alveolata</taxon>
        <taxon>Ciliophora</taxon>
        <taxon>Intramacronucleata</taxon>
        <taxon>Spirotrichea</taxon>
        <taxon>Stichotrichia</taxon>
        <taxon>Sporadotrichida</taxon>
        <taxon>Oxytrichidae</taxon>
        <taxon>Oxytrichinae</taxon>
        <taxon>Oxytricha</taxon>
    </lineage>
</organism>
<protein>
    <submittedName>
        <fullName evidence="1">Nad5_ii</fullName>
    </submittedName>
</protein>
<proteinExistence type="predicted"/>
<name>G9HRC9_9SPIT</name>
<dbReference type="EMBL" id="JN383843">
    <property type="protein sequence ID" value="AEV66641.1"/>
    <property type="molecule type" value="Genomic_DNA"/>
</dbReference>
<evidence type="ECO:0000313" key="1">
    <source>
        <dbReference type="EMBL" id="AEV66641.1"/>
    </source>
</evidence>
<reference evidence="1" key="1">
    <citation type="journal article" date="2012" name="Genome Biol. Evol.">
        <title>The Oxytricha trifallax Mitochondrial Genome.</title>
        <authorList>
            <person name="Swart E.C."/>
            <person name="Nowacki M."/>
            <person name="Shum J."/>
            <person name="Stiles H."/>
            <person name="Higgins B.P."/>
            <person name="Doak T.G."/>
            <person name="Schotanus K."/>
            <person name="Magrini V.J."/>
            <person name="Minx P."/>
            <person name="Mardis E.R."/>
            <person name="Landweber L.F."/>
        </authorList>
    </citation>
    <scope>NUCLEOTIDE SEQUENCE</scope>
</reference>
<keyword evidence="1" id="KW-0496">Mitochondrion</keyword>
<sequence>MFFYNQLFKIFKKINLSLLSFYDNRLTRSYLFGFFNILINNFKRFKSNYFFPSYSNFFYLIVI</sequence>
<gene>
    <name evidence="1" type="primary">nad5_ii</name>
</gene>
<accession>G9HRC9</accession>
<geneLocation type="mitochondrion" evidence="1"/>